<organism evidence="3 4">
    <name type="scientific">Cladophialophora bantiana (strain ATCC 10958 / CBS 173.52 / CDC B-1940 / NIH 8579)</name>
    <name type="common">Xylohypha bantiana</name>
    <dbReference type="NCBI Taxonomy" id="1442370"/>
    <lineage>
        <taxon>Eukaryota</taxon>
        <taxon>Fungi</taxon>
        <taxon>Dikarya</taxon>
        <taxon>Ascomycota</taxon>
        <taxon>Pezizomycotina</taxon>
        <taxon>Eurotiomycetes</taxon>
        <taxon>Chaetothyriomycetidae</taxon>
        <taxon>Chaetothyriales</taxon>
        <taxon>Herpotrichiellaceae</taxon>
        <taxon>Cladophialophora</taxon>
    </lineage>
</organism>
<dbReference type="PANTHER" id="PTHR22775">
    <property type="entry name" value="SORTING NEXIN"/>
    <property type="match status" value="1"/>
</dbReference>
<dbReference type="OrthoDB" id="5582218at2759"/>
<feature type="compositionally biased region" description="Polar residues" evidence="1">
    <location>
        <begin position="41"/>
        <end position="53"/>
    </location>
</feature>
<accession>A0A0D2HSI7</accession>
<sequence length="618" mass="68174">MTTSSSSPSIPPFPTIATKASSTAQSSQLTAVADSKAISGPRSTSRAPPTTSRARQDAVAPDPTSERATLSLIRRTLVADGSHGSDRRVSPAPIEGDLPPLTSSNEVDIQLYAVVAIVIKDFVNSWYSKITPDRAFVDEVIQIIAHCSRALEQRIRQIDITELILDELPVLVERHIAAYRTATTAQAALQYGENPRRVYHALNPHPALDPSLPQEQQRAHESAYQQLLVQGALAVLLPTEDLANACLRTLVSDIISDLILGQALAQKVCEPWFLHGTVSRVVEIVTSPPTHTSPANAVDDQKILQPDGRQSRLEQFGLLTSNTATPESYSSDRHQSSLSAWFWRLLQYAFIAYQLARFILVGLAYAHHLPRRTRHHHHHHVLDSSTSSPSKDKSPVSSTRQISDPDHRSPRAVIHYRLFSCMSSMLDLTVRMPWLVGSLGLWQHILSAGPGKYGAANSTLDKFLYHTISTRLFSPALIPPLLLQIRVLIFPNNTLGPPPPPPPSVEEARKIRSKAASDILSLVPRTVGKTFFAVSNAKNAEDEEIKMRIEVEERLLGWTDDVEMNKYLVYAILEHVLLKLVPEMKDKTPSELLAERGVDLVASKEAGKDEEWPNGNGA</sequence>
<dbReference type="InterPro" id="IPR003114">
    <property type="entry name" value="Phox_assoc"/>
</dbReference>
<reference evidence="3" key="1">
    <citation type="submission" date="2015-01" db="EMBL/GenBank/DDBJ databases">
        <title>The Genome Sequence of Cladophialophora bantiana CBS 173.52.</title>
        <authorList>
            <consortium name="The Broad Institute Genomics Platform"/>
            <person name="Cuomo C."/>
            <person name="de Hoog S."/>
            <person name="Gorbushina A."/>
            <person name="Stielow B."/>
            <person name="Teixiera M."/>
            <person name="Abouelleil A."/>
            <person name="Chapman S.B."/>
            <person name="Priest M."/>
            <person name="Young S.K."/>
            <person name="Wortman J."/>
            <person name="Nusbaum C."/>
            <person name="Birren B."/>
        </authorList>
    </citation>
    <scope>NUCLEOTIDE SEQUENCE [LARGE SCALE GENOMIC DNA]</scope>
    <source>
        <strain evidence="3">CBS 173.52</strain>
    </source>
</reference>
<evidence type="ECO:0000259" key="2">
    <source>
        <dbReference type="PROSITE" id="PS51207"/>
    </source>
</evidence>
<feature type="compositionally biased region" description="Low complexity" evidence="1">
    <location>
        <begin position="383"/>
        <end position="399"/>
    </location>
</feature>
<dbReference type="Proteomes" id="UP000053789">
    <property type="component" value="Unassembled WGS sequence"/>
</dbReference>
<evidence type="ECO:0000313" key="4">
    <source>
        <dbReference type="Proteomes" id="UP000053789"/>
    </source>
</evidence>
<keyword evidence="4" id="KW-1185">Reference proteome</keyword>
<feature type="compositionally biased region" description="Low complexity" evidence="1">
    <location>
        <begin position="15"/>
        <end position="31"/>
    </location>
</feature>
<feature type="region of interest" description="Disordered" evidence="1">
    <location>
        <begin position="81"/>
        <end position="100"/>
    </location>
</feature>
<dbReference type="GO" id="GO:0035091">
    <property type="term" value="F:phosphatidylinositol binding"/>
    <property type="evidence" value="ECO:0007669"/>
    <property type="project" value="TreeGrafter"/>
</dbReference>
<gene>
    <name evidence="3" type="ORF">Z519_03502</name>
</gene>
<feature type="domain" description="PXA" evidence="2">
    <location>
        <begin position="104"/>
        <end position="288"/>
    </location>
</feature>
<evidence type="ECO:0000313" key="3">
    <source>
        <dbReference type="EMBL" id="KIW96433.1"/>
    </source>
</evidence>
<dbReference type="Pfam" id="PF02194">
    <property type="entry name" value="PXA"/>
    <property type="match status" value="1"/>
</dbReference>
<proteinExistence type="predicted"/>
<name>A0A0D2HSI7_CLAB1</name>
<dbReference type="SMART" id="SM00313">
    <property type="entry name" value="PXA"/>
    <property type="match status" value="1"/>
</dbReference>
<dbReference type="PANTHER" id="PTHR22775:SF3">
    <property type="entry name" value="SORTING NEXIN-13"/>
    <property type="match status" value="1"/>
</dbReference>
<dbReference type="AlphaFoldDB" id="A0A0D2HSI7"/>
<evidence type="ECO:0000256" key="1">
    <source>
        <dbReference type="SAM" id="MobiDB-lite"/>
    </source>
</evidence>
<dbReference type="PROSITE" id="PS51207">
    <property type="entry name" value="PXA"/>
    <property type="match status" value="1"/>
</dbReference>
<feature type="region of interest" description="Disordered" evidence="1">
    <location>
        <begin position="376"/>
        <end position="407"/>
    </location>
</feature>
<dbReference type="RefSeq" id="XP_016623102.1">
    <property type="nucleotide sequence ID" value="XM_016761252.1"/>
</dbReference>
<dbReference type="GeneID" id="27696430"/>
<dbReference type="HOGENOM" id="CLU_018250_1_0_1"/>
<dbReference type="EMBL" id="KN846983">
    <property type="protein sequence ID" value="KIW96433.1"/>
    <property type="molecule type" value="Genomic_DNA"/>
</dbReference>
<feature type="region of interest" description="Disordered" evidence="1">
    <location>
        <begin position="1"/>
        <end position="66"/>
    </location>
</feature>
<protein>
    <recommendedName>
        <fullName evidence="2">PXA domain-containing protein</fullName>
    </recommendedName>
</protein>